<proteinExistence type="predicted"/>
<dbReference type="AlphaFoldDB" id="A0A239E517"/>
<dbReference type="EMBL" id="FZOK01000008">
    <property type="protein sequence ID" value="SNS39786.1"/>
    <property type="molecule type" value="Genomic_DNA"/>
</dbReference>
<protein>
    <submittedName>
        <fullName evidence="1">Uncharacterized protein</fullName>
    </submittedName>
</protein>
<accession>A0A239E517</accession>
<evidence type="ECO:0000313" key="1">
    <source>
        <dbReference type="EMBL" id="SNS39786.1"/>
    </source>
</evidence>
<keyword evidence="2" id="KW-1185">Reference proteome</keyword>
<dbReference type="RefSeq" id="WP_089240519.1">
    <property type="nucleotide sequence ID" value="NZ_FZOK01000008.1"/>
</dbReference>
<name>A0A239E517_9BACT</name>
<evidence type="ECO:0000313" key="2">
    <source>
        <dbReference type="Proteomes" id="UP000198480"/>
    </source>
</evidence>
<feature type="non-terminal residue" evidence="1">
    <location>
        <position position="391"/>
    </location>
</feature>
<dbReference type="OrthoDB" id="1443240at2"/>
<reference evidence="2" key="1">
    <citation type="submission" date="2017-06" db="EMBL/GenBank/DDBJ databases">
        <authorList>
            <person name="Varghese N."/>
            <person name="Submissions S."/>
        </authorList>
    </citation>
    <scope>NUCLEOTIDE SEQUENCE [LARGE SCALE GENOMIC DNA]</scope>
    <source>
        <strain evidence="2">5C</strain>
    </source>
</reference>
<gene>
    <name evidence="1" type="ORF">SAMN06295967_108201</name>
</gene>
<sequence length="391" mass="42540">MLCVFFVNNSIGQSCPTCTPDRNINLTNGGTLSAPSNVTYSTPNNQIFKFTGTGFYSWTTNNTVTLRGIVLESGVYMTLGSRNQGNTEAFSIVGVSATNRGCIIVKSGATLDLAWISTLKYVDVCVEDGGKIIFDSDDDRDNNARNTYTFDGVTINLQGPDAKLEFGDANINIVSGLDIVGWTGDLVCPSGNSPNPSSTGQSGNISWNSDTVNICAILNFGVLPVEYLSFTVNHIASVRSNEIKWVTASEKNNSHFVLERSVNDIKSWTAIREIAGAINSEMPQAYSYTDEKLPLAGGMIYYRLKQVDLEGKSYYGDVIAVRVAGINSSATWRVYPNPSSGNDIHLELTNQEKYQGESIGISPKSWGIGFNRFSLLKKRIGRKGLPQFAFA</sequence>
<dbReference type="Proteomes" id="UP000198480">
    <property type="component" value="Unassembled WGS sequence"/>
</dbReference>
<organism evidence="1 2">
    <name type="scientific">Belliella buryatensis</name>
    <dbReference type="NCBI Taxonomy" id="1500549"/>
    <lineage>
        <taxon>Bacteria</taxon>
        <taxon>Pseudomonadati</taxon>
        <taxon>Bacteroidota</taxon>
        <taxon>Cytophagia</taxon>
        <taxon>Cytophagales</taxon>
        <taxon>Cyclobacteriaceae</taxon>
        <taxon>Belliella</taxon>
    </lineage>
</organism>